<dbReference type="Pfam" id="PF09581">
    <property type="entry name" value="Spore_III_AF"/>
    <property type="match status" value="1"/>
</dbReference>
<dbReference type="EMBL" id="JAUUTP010000041">
    <property type="protein sequence ID" value="MDP1421458.1"/>
    <property type="molecule type" value="Genomic_DNA"/>
</dbReference>
<feature type="transmembrane region" description="Helical" evidence="2">
    <location>
        <begin position="6"/>
        <end position="25"/>
    </location>
</feature>
<keyword evidence="2" id="KW-0472">Membrane</keyword>
<organism evidence="3 4">
    <name type="scientific">Peribacillus simplex</name>
    <dbReference type="NCBI Taxonomy" id="1478"/>
    <lineage>
        <taxon>Bacteria</taxon>
        <taxon>Bacillati</taxon>
        <taxon>Bacillota</taxon>
        <taxon>Bacilli</taxon>
        <taxon>Bacillales</taxon>
        <taxon>Bacillaceae</taxon>
        <taxon>Peribacillus</taxon>
    </lineage>
</organism>
<evidence type="ECO:0000256" key="1">
    <source>
        <dbReference type="SAM" id="MobiDB-lite"/>
    </source>
</evidence>
<reference evidence="3" key="1">
    <citation type="submission" date="2023-07" db="EMBL/GenBank/DDBJ databases">
        <title>Murine gut Bacillus species.</title>
        <authorList>
            <person name="Gutman E."/>
            <person name="Hashuel R."/>
            <person name="Litvak Y."/>
        </authorList>
    </citation>
    <scope>NUCLEOTIDE SEQUENCE</scope>
    <source>
        <strain evidence="3">RU283</strain>
    </source>
</reference>
<keyword evidence="2" id="KW-1133">Transmembrane helix</keyword>
<keyword evidence="2" id="KW-0812">Transmembrane</keyword>
<dbReference type="InterPro" id="IPR014245">
    <property type="entry name" value="Spore_III_AF"/>
</dbReference>
<evidence type="ECO:0000313" key="4">
    <source>
        <dbReference type="Proteomes" id="UP001178277"/>
    </source>
</evidence>
<evidence type="ECO:0000313" key="3">
    <source>
        <dbReference type="EMBL" id="MDP1421458.1"/>
    </source>
</evidence>
<sequence length="190" mass="21669">MSFFSNWISQLIVLILFITVIDMMLPNNGYRNVIRLVFSLVIIVCLISPILNLYKLSPQDIFDPIKASDTVSKDSLLNSIMEKEEVINKGKVESIPEILSAEMKNLVEKELIENYQYEIQDINLVIDELDSQKPKFKDVEVFLIKTKSLESSSEGRDESKVEPVNNIDISVTPKETQSTKDNTSLKKVKI</sequence>
<comment type="caution">
    <text evidence="3">The sequence shown here is derived from an EMBL/GenBank/DDBJ whole genome shotgun (WGS) entry which is preliminary data.</text>
</comment>
<feature type="region of interest" description="Disordered" evidence="1">
    <location>
        <begin position="149"/>
        <end position="190"/>
    </location>
</feature>
<dbReference type="NCBIfam" id="TIGR02896">
    <property type="entry name" value="spore_III_AF"/>
    <property type="match status" value="1"/>
</dbReference>
<proteinExistence type="predicted"/>
<feature type="transmembrane region" description="Helical" evidence="2">
    <location>
        <begin position="32"/>
        <end position="54"/>
    </location>
</feature>
<dbReference type="RefSeq" id="WP_305162476.1">
    <property type="nucleotide sequence ID" value="NZ_JAUUTP010000041.1"/>
</dbReference>
<name>A0AA90NY23_9BACI</name>
<dbReference type="Proteomes" id="UP001178277">
    <property type="component" value="Unassembled WGS sequence"/>
</dbReference>
<evidence type="ECO:0000256" key="2">
    <source>
        <dbReference type="SAM" id="Phobius"/>
    </source>
</evidence>
<feature type="compositionally biased region" description="Polar residues" evidence="1">
    <location>
        <begin position="167"/>
        <end position="182"/>
    </location>
</feature>
<accession>A0AA90NY23</accession>
<dbReference type="AlphaFoldDB" id="A0AA90NY23"/>
<protein>
    <submittedName>
        <fullName evidence="3">Stage III sporulation protein AF</fullName>
    </submittedName>
</protein>
<gene>
    <name evidence="3" type="primary">spoIIIAF</name>
    <name evidence="3" type="ORF">Q8G35_24575</name>
</gene>